<name>A0ABP6YYA0_9ACTN</name>
<dbReference type="Proteomes" id="UP001501074">
    <property type="component" value="Unassembled WGS sequence"/>
</dbReference>
<dbReference type="RefSeq" id="WP_231484168.1">
    <property type="nucleotide sequence ID" value="NZ_BAAAZO010000001.1"/>
</dbReference>
<proteinExistence type="predicted"/>
<keyword evidence="3" id="KW-1185">Reference proteome</keyword>
<reference evidence="3" key="1">
    <citation type="journal article" date="2019" name="Int. J. Syst. Evol. Microbiol.">
        <title>The Global Catalogue of Microorganisms (GCM) 10K type strain sequencing project: providing services to taxonomists for standard genome sequencing and annotation.</title>
        <authorList>
            <consortium name="The Broad Institute Genomics Platform"/>
            <consortium name="The Broad Institute Genome Sequencing Center for Infectious Disease"/>
            <person name="Wu L."/>
            <person name="Ma J."/>
        </authorList>
    </citation>
    <scope>NUCLEOTIDE SEQUENCE [LARGE SCALE GENOMIC DNA]</scope>
    <source>
        <strain evidence="3">JCM 16902</strain>
    </source>
</reference>
<dbReference type="EMBL" id="BAAAZO010000001">
    <property type="protein sequence ID" value="GAA3594172.1"/>
    <property type="molecule type" value="Genomic_DNA"/>
</dbReference>
<accession>A0ABP6YYA0</accession>
<evidence type="ECO:0000256" key="1">
    <source>
        <dbReference type="SAM" id="MobiDB-lite"/>
    </source>
</evidence>
<organism evidence="2 3">
    <name type="scientific">Kineosporia mesophila</name>
    <dbReference type="NCBI Taxonomy" id="566012"/>
    <lineage>
        <taxon>Bacteria</taxon>
        <taxon>Bacillati</taxon>
        <taxon>Actinomycetota</taxon>
        <taxon>Actinomycetes</taxon>
        <taxon>Kineosporiales</taxon>
        <taxon>Kineosporiaceae</taxon>
        <taxon>Kineosporia</taxon>
    </lineage>
</organism>
<feature type="compositionally biased region" description="Basic and acidic residues" evidence="1">
    <location>
        <begin position="242"/>
        <end position="252"/>
    </location>
</feature>
<comment type="caution">
    <text evidence="2">The sequence shown here is derived from an EMBL/GenBank/DDBJ whole genome shotgun (WGS) entry which is preliminary data.</text>
</comment>
<protein>
    <submittedName>
        <fullName evidence="2">Uncharacterized protein</fullName>
    </submittedName>
</protein>
<gene>
    <name evidence="2" type="ORF">GCM10022223_06480</name>
</gene>
<feature type="region of interest" description="Disordered" evidence="1">
    <location>
        <begin position="212"/>
        <end position="252"/>
    </location>
</feature>
<evidence type="ECO:0000313" key="3">
    <source>
        <dbReference type="Proteomes" id="UP001501074"/>
    </source>
</evidence>
<evidence type="ECO:0000313" key="2">
    <source>
        <dbReference type="EMBL" id="GAA3594172.1"/>
    </source>
</evidence>
<sequence>MTEPDSWWRGAVGPEWRSHTWAAFSATGPEELVGRALAWAQEPAHTLYVRSASLRQAYGVALATAQRAAEAIADERGHSPHLFAVGVLDELCLPEDPDPAATTAARANPRREGWTSLDTRRQYLDEYAQPLERADLTLLRLPPRGDAERVLDQIADDRRNYLRPTVLAGVVLPHEFAATYGDGIAGRFGFPRVDGTPPPRSTLTVLDLDGLSPAGERARPIDMSGPPSHVGPESLCAPPEDGQDRFAPRPSR</sequence>